<dbReference type="AlphaFoldDB" id="A0A251XBM9"/>
<dbReference type="InterPro" id="IPR001041">
    <property type="entry name" value="2Fe-2S_ferredoxin-type"/>
</dbReference>
<evidence type="ECO:0000313" key="4">
    <source>
        <dbReference type="Proteomes" id="UP000194798"/>
    </source>
</evidence>
<dbReference type="InterPro" id="IPR036010">
    <property type="entry name" value="2Fe-2S_ferredoxin-like_sf"/>
</dbReference>
<dbReference type="Proteomes" id="UP000194798">
    <property type="component" value="Unassembled WGS sequence"/>
</dbReference>
<dbReference type="InterPro" id="IPR006058">
    <property type="entry name" value="2Fe2S_fd_BS"/>
</dbReference>
<dbReference type="GO" id="GO:0051537">
    <property type="term" value="F:2 iron, 2 sulfur cluster binding"/>
    <property type="evidence" value="ECO:0007669"/>
    <property type="project" value="InterPro"/>
</dbReference>
<dbReference type="Gene3D" id="2.40.30.10">
    <property type="entry name" value="Translation factors"/>
    <property type="match status" value="1"/>
</dbReference>
<dbReference type="Pfam" id="PF00175">
    <property type="entry name" value="NAD_binding_1"/>
    <property type="match status" value="1"/>
</dbReference>
<dbReference type="InterPro" id="IPR017938">
    <property type="entry name" value="Riboflavin_synthase-like_b-brl"/>
</dbReference>
<dbReference type="PANTHER" id="PTHR47354:SF5">
    <property type="entry name" value="PROTEIN RFBI"/>
    <property type="match status" value="1"/>
</dbReference>
<comment type="caution">
    <text evidence="3">The sequence shown here is derived from an EMBL/GenBank/DDBJ whole genome shotgun (WGS) entry which is preliminary data.</text>
</comment>
<dbReference type="EMBL" id="MSLT01000006">
    <property type="protein sequence ID" value="OUD15325.1"/>
    <property type="molecule type" value="Genomic_DNA"/>
</dbReference>
<dbReference type="InterPro" id="IPR008333">
    <property type="entry name" value="Cbr1-like_FAD-bd_dom"/>
</dbReference>
<dbReference type="Gene3D" id="3.40.50.80">
    <property type="entry name" value="Nucleotide-binding domain of ferredoxin-NADP reductase (FNR) module"/>
    <property type="match status" value="1"/>
</dbReference>
<dbReference type="PROSITE" id="PS51085">
    <property type="entry name" value="2FE2S_FER_2"/>
    <property type="match status" value="1"/>
</dbReference>
<dbReference type="PANTHER" id="PTHR47354">
    <property type="entry name" value="NADH OXIDOREDUCTASE HCR"/>
    <property type="match status" value="1"/>
</dbReference>
<dbReference type="InterPro" id="IPR017927">
    <property type="entry name" value="FAD-bd_FR_type"/>
</dbReference>
<dbReference type="SUPFAM" id="SSF52343">
    <property type="entry name" value="Ferredoxin reductase-like, C-terminal NADP-linked domain"/>
    <property type="match status" value="1"/>
</dbReference>
<evidence type="ECO:0000259" key="1">
    <source>
        <dbReference type="PROSITE" id="PS51085"/>
    </source>
</evidence>
<proteinExistence type="predicted"/>
<keyword evidence="4" id="KW-1185">Reference proteome</keyword>
<dbReference type="RefSeq" id="WP_086486919.1">
    <property type="nucleotide sequence ID" value="NZ_MSLT01000006.1"/>
</dbReference>
<feature type="domain" description="2Fe-2S ferredoxin-type" evidence="1">
    <location>
        <begin position="1"/>
        <end position="93"/>
    </location>
</feature>
<dbReference type="InterPro" id="IPR039261">
    <property type="entry name" value="FNR_nucleotide-bd"/>
</dbReference>
<sequence length="342" mass="39204">MTYVVTTEPEQHRFMCEDHETLLDAALRQGLVIPYGCRSGSCGACKGRILEGTFDYEHANLSGLNKIDPESGDILLCQARAKSDLRIAVREIERAEEIEIKQMPCRVSELQKLTHDVMQMYLTLPANERLQYLAGQYLVFLLRDGRRRAFSIANAPEHDERLELHIRYVRDGDFTHYVFNELKVRDILRIEAPLGNFYLRHHDFPIIFVAGGTGFAPIKAMIEQAIIEQLKRPMLLYWGVQSKRDFYQLDLIESWLKQSPYLQFIPVLSEPNATDNWQGRVGWVHEAVLADVPDLATYEIYASGPPIMVATAQAEFTALGLPVEQFFSDPFEYAYDRPKKTG</sequence>
<feature type="domain" description="FAD-binding FR-type" evidence="2">
    <location>
        <begin position="100"/>
        <end position="200"/>
    </location>
</feature>
<dbReference type="OrthoDB" id="9806195at2"/>
<accession>A0A251XBM9</accession>
<evidence type="ECO:0000259" key="2">
    <source>
        <dbReference type="PROSITE" id="PS51384"/>
    </source>
</evidence>
<dbReference type="GO" id="GO:0016491">
    <property type="term" value="F:oxidoreductase activity"/>
    <property type="evidence" value="ECO:0007669"/>
    <property type="project" value="InterPro"/>
</dbReference>
<dbReference type="Gene3D" id="3.10.20.30">
    <property type="match status" value="1"/>
</dbReference>
<dbReference type="Pfam" id="PF00970">
    <property type="entry name" value="FAD_binding_6"/>
    <property type="match status" value="1"/>
</dbReference>
<dbReference type="CDD" id="cd06189">
    <property type="entry name" value="flavin_oxioreductase"/>
    <property type="match status" value="1"/>
</dbReference>
<protein>
    <submittedName>
        <fullName evidence="3">CDP-6-deoxy-delta-3,4-glucoseen reductase</fullName>
    </submittedName>
</protein>
<dbReference type="PROSITE" id="PS00197">
    <property type="entry name" value="2FE2S_FER_1"/>
    <property type="match status" value="1"/>
</dbReference>
<dbReference type="SUPFAM" id="SSF63380">
    <property type="entry name" value="Riboflavin synthase domain-like"/>
    <property type="match status" value="1"/>
</dbReference>
<dbReference type="PROSITE" id="PS51384">
    <property type="entry name" value="FAD_FR"/>
    <property type="match status" value="1"/>
</dbReference>
<dbReference type="InterPro" id="IPR050415">
    <property type="entry name" value="MRET"/>
</dbReference>
<gene>
    <name evidence="3" type="ORF">TPSD3_02000</name>
</gene>
<name>A0A251XBM9_9GAMM</name>
<dbReference type="CDD" id="cd00207">
    <property type="entry name" value="fer2"/>
    <property type="match status" value="1"/>
</dbReference>
<dbReference type="PRINTS" id="PR00410">
    <property type="entry name" value="PHEHYDRXLASE"/>
</dbReference>
<reference evidence="3 4" key="1">
    <citation type="submission" date="2016-12" db="EMBL/GenBank/DDBJ databases">
        <title>Thioflexothrix psekupsii D3 genome sequencing and assembly.</title>
        <authorList>
            <person name="Fomenkov A."/>
            <person name="Vincze T."/>
            <person name="Grabovich M."/>
            <person name="Anton B.P."/>
            <person name="Dubinina G."/>
            <person name="Orlova M."/>
            <person name="Belousova E."/>
            <person name="Roberts R.J."/>
        </authorList>
    </citation>
    <scope>NUCLEOTIDE SEQUENCE [LARGE SCALE GENOMIC DNA]</scope>
    <source>
        <strain evidence="3">D3</strain>
    </source>
</reference>
<dbReference type="SUPFAM" id="SSF54292">
    <property type="entry name" value="2Fe-2S ferredoxin-like"/>
    <property type="match status" value="1"/>
</dbReference>
<dbReference type="InterPro" id="IPR012675">
    <property type="entry name" value="Beta-grasp_dom_sf"/>
</dbReference>
<organism evidence="3 4">
    <name type="scientific">Thioflexithrix psekupsensis</name>
    <dbReference type="NCBI Taxonomy" id="1570016"/>
    <lineage>
        <taxon>Bacteria</taxon>
        <taxon>Pseudomonadati</taxon>
        <taxon>Pseudomonadota</taxon>
        <taxon>Gammaproteobacteria</taxon>
        <taxon>Thiotrichales</taxon>
        <taxon>Thioflexithrix</taxon>
    </lineage>
</organism>
<evidence type="ECO:0000313" key="3">
    <source>
        <dbReference type="EMBL" id="OUD15325.1"/>
    </source>
</evidence>
<dbReference type="InterPro" id="IPR001433">
    <property type="entry name" value="OxRdtase_FAD/NAD-bd"/>
</dbReference>
<dbReference type="Pfam" id="PF00111">
    <property type="entry name" value="Fer2"/>
    <property type="match status" value="1"/>
</dbReference>